<dbReference type="EMBL" id="JAXCLW010000004">
    <property type="protein sequence ID" value="MDY0884136.1"/>
    <property type="molecule type" value="Genomic_DNA"/>
</dbReference>
<dbReference type="PROSITE" id="PS00165">
    <property type="entry name" value="DEHYDRATASE_SER_THR"/>
    <property type="match status" value="1"/>
</dbReference>
<sequence>MQKTSSLAIDISHIETAAQRLLGQAVRTPLLRSPDLEKATGATAAFIKPEVLQRTGSFKFRGAFNKLAAAKSANPSLRQVVAYSSGNHAQGVAAAAGLLGLSATIVMPQDAPQAKIRNTKQLGAEVVLYDRWHQSREEIAADIAAKTQALIVPPYDDPDIIAGQGTVGLEIVQDLQKMGLGANIVIAPCSGGGLIAGIATAIRHHFAQAEIYAAEPEGYDDLARSLAAGTQVANEGTTPSICDALMAKQPGRLTFPIHQALLAGSLAVPDEAALSAMAFAFDRLKLVVEPGGAVALAAALGQKLDFSGKTVVVVCSGGNVDAVMMTRALSRPSA</sequence>
<protein>
    <submittedName>
        <fullName evidence="5">Threonine/serine dehydratase</fullName>
    </submittedName>
</protein>
<evidence type="ECO:0000256" key="1">
    <source>
        <dbReference type="ARBA" id="ARBA00001933"/>
    </source>
</evidence>
<dbReference type="SUPFAM" id="SSF53686">
    <property type="entry name" value="Tryptophan synthase beta subunit-like PLP-dependent enzymes"/>
    <property type="match status" value="1"/>
</dbReference>
<dbReference type="Proteomes" id="UP001279642">
    <property type="component" value="Unassembled WGS sequence"/>
</dbReference>
<dbReference type="CDD" id="cd01562">
    <property type="entry name" value="Thr-dehyd"/>
    <property type="match status" value="1"/>
</dbReference>
<proteinExistence type="predicted"/>
<dbReference type="PANTHER" id="PTHR48078">
    <property type="entry name" value="THREONINE DEHYDRATASE, MITOCHONDRIAL-RELATED"/>
    <property type="match status" value="1"/>
</dbReference>
<evidence type="ECO:0000256" key="2">
    <source>
        <dbReference type="ARBA" id="ARBA00022898"/>
    </source>
</evidence>
<evidence type="ECO:0000313" key="5">
    <source>
        <dbReference type="EMBL" id="MDY0884136.1"/>
    </source>
</evidence>
<dbReference type="Pfam" id="PF00291">
    <property type="entry name" value="PALP"/>
    <property type="match status" value="1"/>
</dbReference>
<dbReference type="InterPro" id="IPR036052">
    <property type="entry name" value="TrpB-like_PALP_sf"/>
</dbReference>
<feature type="domain" description="Tryptophan synthase beta chain-like PALP" evidence="4">
    <location>
        <begin position="26"/>
        <end position="317"/>
    </location>
</feature>
<keyword evidence="3" id="KW-0456">Lyase</keyword>
<dbReference type="InterPro" id="IPR001926">
    <property type="entry name" value="TrpB-like_PALP"/>
</dbReference>
<evidence type="ECO:0000256" key="3">
    <source>
        <dbReference type="ARBA" id="ARBA00023239"/>
    </source>
</evidence>
<comment type="cofactor">
    <cofactor evidence="1">
        <name>pyridoxal 5'-phosphate</name>
        <dbReference type="ChEBI" id="CHEBI:597326"/>
    </cofactor>
</comment>
<dbReference type="Gene3D" id="3.40.50.1100">
    <property type="match status" value="2"/>
</dbReference>
<accession>A0ABU5EEU0</accession>
<dbReference type="InterPro" id="IPR050147">
    <property type="entry name" value="Ser/Thr_Dehydratase"/>
</dbReference>
<evidence type="ECO:0000313" key="6">
    <source>
        <dbReference type="Proteomes" id="UP001279642"/>
    </source>
</evidence>
<dbReference type="RefSeq" id="WP_320509209.1">
    <property type="nucleotide sequence ID" value="NZ_JAXCLW010000004.1"/>
</dbReference>
<organism evidence="5 6">
    <name type="scientific">Dongia soli</name>
    <dbReference type="NCBI Taxonomy" id="600628"/>
    <lineage>
        <taxon>Bacteria</taxon>
        <taxon>Pseudomonadati</taxon>
        <taxon>Pseudomonadota</taxon>
        <taxon>Alphaproteobacteria</taxon>
        <taxon>Rhodospirillales</taxon>
        <taxon>Dongiaceae</taxon>
        <taxon>Dongia</taxon>
    </lineage>
</organism>
<comment type="caution">
    <text evidence="5">The sequence shown here is derived from an EMBL/GenBank/DDBJ whole genome shotgun (WGS) entry which is preliminary data.</text>
</comment>
<keyword evidence="2" id="KW-0663">Pyridoxal phosphate</keyword>
<evidence type="ECO:0000259" key="4">
    <source>
        <dbReference type="Pfam" id="PF00291"/>
    </source>
</evidence>
<keyword evidence="6" id="KW-1185">Reference proteome</keyword>
<reference evidence="5 6" key="1">
    <citation type="journal article" date="2016" name="Antonie Van Leeuwenhoek">
        <title>Dongia soli sp. nov., isolated from soil from Dokdo, Korea.</title>
        <authorList>
            <person name="Kim D.U."/>
            <person name="Lee H."/>
            <person name="Kim H."/>
            <person name="Kim S.G."/>
            <person name="Ka J.O."/>
        </authorList>
    </citation>
    <scope>NUCLEOTIDE SEQUENCE [LARGE SCALE GENOMIC DNA]</scope>
    <source>
        <strain evidence="5 6">D78</strain>
    </source>
</reference>
<dbReference type="InterPro" id="IPR000634">
    <property type="entry name" value="Ser/Thr_deHydtase_PyrdxlP-BS"/>
</dbReference>
<name>A0ABU5EEU0_9PROT</name>
<dbReference type="PANTHER" id="PTHR48078:SF6">
    <property type="entry name" value="L-THREONINE DEHYDRATASE CATABOLIC TDCB"/>
    <property type="match status" value="1"/>
</dbReference>
<gene>
    <name evidence="5" type="ORF">SMD27_14920</name>
</gene>